<evidence type="ECO:0000256" key="3">
    <source>
        <dbReference type="ARBA" id="ARBA00023163"/>
    </source>
</evidence>
<dbReference type="SUPFAM" id="SSF57701">
    <property type="entry name" value="Zn2/Cys6 DNA-binding domain"/>
    <property type="match status" value="1"/>
</dbReference>
<dbReference type="Pfam" id="PF11951">
    <property type="entry name" value="Fungal_trans_2"/>
    <property type="match status" value="1"/>
</dbReference>
<dbReference type="InterPro" id="IPR036864">
    <property type="entry name" value="Zn2-C6_fun-type_DNA-bd_sf"/>
</dbReference>
<dbReference type="PANTHER" id="PTHR38791:SF5">
    <property type="entry name" value="TRANSCRIPTION FACTOR DBAG-RELATED"/>
    <property type="match status" value="1"/>
</dbReference>
<dbReference type="Pfam" id="PF00172">
    <property type="entry name" value="Zn_clus"/>
    <property type="match status" value="1"/>
</dbReference>
<reference evidence="6" key="1">
    <citation type="submission" date="2022-11" db="EMBL/GenBank/DDBJ databases">
        <authorList>
            <person name="Petersen C."/>
        </authorList>
    </citation>
    <scope>NUCLEOTIDE SEQUENCE</scope>
    <source>
        <strain evidence="6">IBT 30069</strain>
    </source>
</reference>
<organism evidence="6 7">
    <name type="scientific">Penicillium angulare</name>
    <dbReference type="NCBI Taxonomy" id="116970"/>
    <lineage>
        <taxon>Eukaryota</taxon>
        <taxon>Fungi</taxon>
        <taxon>Dikarya</taxon>
        <taxon>Ascomycota</taxon>
        <taxon>Pezizomycotina</taxon>
        <taxon>Eurotiomycetes</taxon>
        <taxon>Eurotiomycetidae</taxon>
        <taxon>Eurotiales</taxon>
        <taxon>Aspergillaceae</taxon>
        <taxon>Penicillium</taxon>
    </lineage>
</organism>
<dbReference type="PROSITE" id="PS00463">
    <property type="entry name" value="ZN2_CY6_FUNGAL_1"/>
    <property type="match status" value="1"/>
</dbReference>
<dbReference type="CDD" id="cd00067">
    <property type="entry name" value="GAL4"/>
    <property type="match status" value="1"/>
</dbReference>
<dbReference type="EMBL" id="JAPQKH010000001">
    <property type="protein sequence ID" value="KAJ5116669.1"/>
    <property type="molecule type" value="Genomic_DNA"/>
</dbReference>
<keyword evidence="7" id="KW-1185">Reference proteome</keyword>
<dbReference type="Proteomes" id="UP001149165">
    <property type="component" value="Unassembled WGS sequence"/>
</dbReference>
<proteinExistence type="predicted"/>
<keyword evidence="1" id="KW-0805">Transcription regulation</keyword>
<gene>
    <name evidence="6" type="ORF">N7456_001017</name>
</gene>
<dbReference type="SMART" id="SM00066">
    <property type="entry name" value="GAL4"/>
    <property type="match status" value="1"/>
</dbReference>
<sequence length="551" mass="62861">MVNRGRSGGCATCKQRRVKCDETKPKCRSCQRLRFDCEYKPKHATLKFKDQNYRFSRAVANMPRSVAVPDTSVPFFLQHYASLGRQLSSARGFYEVLIPVYSSQPQNSALNLAVLAIASKVLSLWRCDDSRIPRENYTQAVNCLRRTIQRRDEFGKPATMLAILSLQLYENISSVYGLRSGTRVHHDGAMSLLPFVDSNSTNRVTNSYIRRFMLHTEICSAMREERPLQPIAHPWLGYKNRADAPENMSSILDNIGASVAELQARYVQLVRDNNTIPSFSALRKIMTETKHIDERLLTWARKVPEHWHALKLESGKHIDHSIPTYLSTCEIYPSCSVATLWTFWRVQRLLIVKIALGSLNAMSTCGDDGVGSDGISPVNEDFVWYINTVQSLVDSMCYIVPFYLGSRVRPLNITDFDDPEILFPSCDFLVQEDRIPLNEKTTRSQGSRAAHRRHLHAQGPWHIMTPLSRLLTFFLDDCGQLMATFLRPGQLDWIREQFLRVTTLLRFPSWQTGDFVEQLKPSSLLPQGSDGTRVERFAQDIREGLTFMSGP</sequence>
<dbReference type="PROSITE" id="PS50048">
    <property type="entry name" value="ZN2_CY6_FUNGAL_2"/>
    <property type="match status" value="1"/>
</dbReference>
<dbReference type="InterPro" id="IPR001138">
    <property type="entry name" value="Zn2Cys6_DnaBD"/>
</dbReference>
<keyword evidence="4" id="KW-0539">Nucleus</keyword>
<name>A0A9W9GD44_9EURO</name>
<protein>
    <submittedName>
        <fullName evidence="6">C6 zinc finger domain protein</fullName>
    </submittedName>
</protein>
<evidence type="ECO:0000256" key="2">
    <source>
        <dbReference type="ARBA" id="ARBA00023125"/>
    </source>
</evidence>
<dbReference type="GO" id="GO:0008270">
    <property type="term" value="F:zinc ion binding"/>
    <property type="evidence" value="ECO:0007669"/>
    <property type="project" value="InterPro"/>
</dbReference>
<dbReference type="Gene3D" id="4.10.240.10">
    <property type="entry name" value="Zn(2)-C6 fungal-type DNA-binding domain"/>
    <property type="match status" value="1"/>
</dbReference>
<evidence type="ECO:0000256" key="1">
    <source>
        <dbReference type="ARBA" id="ARBA00023015"/>
    </source>
</evidence>
<keyword evidence="3" id="KW-0804">Transcription</keyword>
<reference evidence="6" key="2">
    <citation type="journal article" date="2023" name="IMA Fungus">
        <title>Comparative genomic study of the Penicillium genus elucidates a diverse pangenome and 15 lateral gene transfer events.</title>
        <authorList>
            <person name="Petersen C."/>
            <person name="Sorensen T."/>
            <person name="Nielsen M.R."/>
            <person name="Sondergaard T.E."/>
            <person name="Sorensen J.L."/>
            <person name="Fitzpatrick D.A."/>
            <person name="Frisvad J.C."/>
            <person name="Nielsen K.L."/>
        </authorList>
    </citation>
    <scope>NUCLEOTIDE SEQUENCE</scope>
    <source>
        <strain evidence="6">IBT 30069</strain>
    </source>
</reference>
<dbReference type="AlphaFoldDB" id="A0A9W9GD44"/>
<dbReference type="GO" id="GO:0000981">
    <property type="term" value="F:DNA-binding transcription factor activity, RNA polymerase II-specific"/>
    <property type="evidence" value="ECO:0007669"/>
    <property type="project" value="InterPro"/>
</dbReference>
<evidence type="ECO:0000313" key="6">
    <source>
        <dbReference type="EMBL" id="KAJ5116669.1"/>
    </source>
</evidence>
<comment type="caution">
    <text evidence="6">The sequence shown here is derived from an EMBL/GenBank/DDBJ whole genome shotgun (WGS) entry which is preliminary data.</text>
</comment>
<dbReference type="OrthoDB" id="2991872at2759"/>
<dbReference type="InterPro" id="IPR021858">
    <property type="entry name" value="Fun_TF"/>
</dbReference>
<accession>A0A9W9GD44</accession>
<dbReference type="InterPro" id="IPR053175">
    <property type="entry name" value="DHMBA_Reg_Transcription_Factor"/>
</dbReference>
<evidence type="ECO:0000259" key="5">
    <source>
        <dbReference type="PROSITE" id="PS50048"/>
    </source>
</evidence>
<keyword evidence="2" id="KW-0238">DNA-binding</keyword>
<dbReference type="GO" id="GO:0003677">
    <property type="term" value="F:DNA binding"/>
    <property type="evidence" value="ECO:0007669"/>
    <property type="project" value="UniProtKB-KW"/>
</dbReference>
<evidence type="ECO:0000256" key="4">
    <source>
        <dbReference type="ARBA" id="ARBA00023242"/>
    </source>
</evidence>
<dbReference type="PANTHER" id="PTHR38791">
    <property type="entry name" value="ZN(II)2CYS6 TRANSCRIPTION FACTOR (EUROFUNG)-RELATED-RELATED"/>
    <property type="match status" value="1"/>
</dbReference>
<feature type="domain" description="Zn(2)-C6 fungal-type" evidence="5">
    <location>
        <begin position="9"/>
        <end position="39"/>
    </location>
</feature>
<evidence type="ECO:0000313" key="7">
    <source>
        <dbReference type="Proteomes" id="UP001149165"/>
    </source>
</evidence>